<sequence length="237" mass="26757">MATKSPQGEIVILGNAGEDKDKVVKLILNHENLTREKDVCTLCKSEQAGRKISVVEAPGWEKHSIQETPEDIKEEIVRSVSLCPPGPHALLLVIPVKTLSNEPSVEEINAAEAHMELLSERVWKHIIVVFACDDGVEETAIQEHIHSAEKILEKCGRRFHVLQKSTCESSSQTSEFFKKIDDLVEENRGDVFLPQVYYEVIQQNTQEAHRRGSFQMDPPNCEYHFTKVTGCFHIQAT</sequence>
<organism evidence="5 6">
    <name type="scientific">Cirrhinus mrigala</name>
    <name type="common">Mrigala</name>
    <dbReference type="NCBI Taxonomy" id="683832"/>
    <lineage>
        <taxon>Eukaryota</taxon>
        <taxon>Metazoa</taxon>
        <taxon>Chordata</taxon>
        <taxon>Craniata</taxon>
        <taxon>Vertebrata</taxon>
        <taxon>Euteleostomi</taxon>
        <taxon>Actinopterygii</taxon>
        <taxon>Neopterygii</taxon>
        <taxon>Teleostei</taxon>
        <taxon>Ostariophysi</taxon>
        <taxon>Cypriniformes</taxon>
        <taxon>Cyprinidae</taxon>
        <taxon>Labeoninae</taxon>
        <taxon>Labeonini</taxon>
        <taxon>Cirrhinus</taxon>
    </lineage>
</organism>
<dbReference type="AlphaFoldDB" id="A0ABD0QWP7"/>
<comment type="similarity">
    <text evidence="1">Belongs to the TRAFAC class TrmE-Era-EngA-EngB-Septin-like GTPase superfamily. AIG1/Toc34/Toc159-like paraseptin GTPase family. IAN subfamily.</text>
</comment>
<evidence type="ECO:0000259" key="4">
    <source>
        <dbReference type="Pfam" id="PF04548"/>
    </source>
</evidence>
<dbReference type="InterPro" id="IPR006703">
    <property type="entry name" value="G_AIG1"/>
</dbReference>
<comment type="caution">
    <text evidence="5">The sequence shown here is derived from an EMBL/GenBank/DDBJ whole genome shotgun (WGS) entry which is preliminary data.</text>
</comment>
<dbReference type="Proteomes" id="UP001529510">
    <property type="component" value="Unassembled WGS sequence"/>
</dbReference>
<dbReference type="PANTHER" id="PTHR10903">
    <property type="entry name" value="GTPASE, IMAP FAMILY MEMBER-RELATED"/>
    <property type="match status" value="1"/>
</dbReference>
<reference evidence="5 6" key="1">
    <citation type="submission" date="2024-05" db="EMBL/GenBank/DDBJ databases">
        <title>Genome sequencing and assembly of Indian major carp, Cirrhinus mrigala (Hamilton, 1822).</title>
        <authorList>
            <person name="Mohindra V."/>
            <person name="Chowdhury L.M."/>
            <person name="Lal K."/>
            <person name="Jena J.K."/>
        </authorList>
    </citation>
    <scope>NUCLEOTIDE SEQUENCE [LARGE SCALE GENOMIC DNA]</scope>
    <source>
        <strain evidence="5">CM1030</strain>
        <tissue evidence="5">Blood</tissue>
    </source>
</reference>
<evidence type="ECO:0000313" key="6">
    <source>
        <dbReference type="Proteomes" id="UP001529510"/>
    </source>
</evidence>
<feature type="domain" description="AIG1-type G" evidence="4">
    <location>
        <begin position="11"/>
        <end position="206"/>
    </location>
</feature>
<dbReference type="SUPFAM" id="SSF52540">
    <property type="entry name" value="P-loop containing nucleoside triphosphate hydrolases"/>
    <property type="match status" value="1"/>
</dbReference>
<keyword evidence="3" id="KW-0342">GTP-binding</keyword>
<evidence type="ECO:0000256" key="1">
    <source>
        <dbReference type="ARBA" id="ARBA00008535"/>
    </source>
</evidence>
<keyword evidence="6" id="KW-1185">Reference proteome</keyword>
<evidence type="ECO:0000313" key="5">
    <source>
        <dbReference type="EMBL" id="KAL0190180.1"/>
    </source>
</evidence>
<protein>
    <recommendedName>
        <fullName evidence="4">AIG1-type G domain-containing protein</fullName>
    </recommendedName>
</protein>
<name>A0ABD0QWP7_CIRMR</name>
<accession>A0ABD0QWP7</accession>
<dbReference type="PANTHER" id="PTHR10903:SF107">
    <property type="entry name" value="GTPASE IMAP FAMILY MEMBER 4-LIKE-RELATED"/>
    <property type="match status" value="1"/>
</dbReference>
<evidence type="ECO:0000256" key="3">
    <source>
        <dbReference type="ARBA" id="ARBA00023134"/>
    </source>
</evidence>
<dbReference type="InterPro" id="IPR045058">
    <property type="entry name" value="GIMA/IAN/Toc"/>
</dbReference>
<dbReference type="InterPro" id="IPR027417">
    <property type="entry name" value="P-loop_NTPase"/>
</dbReference>
<dbReference type="Pfam" id="PF04548">
    <property type="entry name" value="AIG1"/>
    <property type="match status" value="1"/>
</dbReference>
<gene>
    <name evidence="5" type="ORF">M9458_012878</name>
</gene>
<dbReference type="EMBL" id="JAMKFB020000006">
    <property type="protein sequence ID" value="KAL0190180.1"/>
    <property type="molecule type" value="Genomic_DNA"/>
</dbReference>
<dbReference type="Gene3D" id="3.40.50.300">
    <property type="entry name" value="P-loop containing nucleotide triphosphate hydrolases"/>
    <property type="match status" value="1"/>
</dbReference>
<dbReference type="GO" id="GO:0005525">
    <property type="term" value="F:GTP binding"/>
    <property type="evidence" value="ECO:0007669"/>
    <property type="project" value="UniProtKB-KW"/>
</dbReference>
<proteinExistence type="inferred from homology"/>
<keyword evidence="2" id="KW-0547">Nucleotide-binding</keyword>
<evidence type="ECO:0000256" key="2">
    <source>
        <dbReference type="ARBA" id="ARBA00022741"/>
    </source>
</evidence>